<protein>
    <submittedName>
        <fullName evidence="2">Uncharacterized protein</fullName>
    </submittedName>
</protein>
<evidence type="ECO:0000313" key="3">
    <source>
        <dbReference type="Proteomes" id="UP000770717"/>
    </source>
</evidence>
<feature type="transmembrane region" description="Helical" evidence="1">
    <location>
        <begin position="41"/>
        <end position="61"/>
    </location>
</feature>
<gene>
    <name evidence="2" type="ORF">GDO78_020482</name>
</gene>
<keyword evidence="1" id="KW-1133">Transmembrane helix</keyword>
<dbReference type="Proteomes" id="UP000770717">
    <property type="component" value="Unassembled WGS sequence"/>
</dbReference>
<keyword evidence="1" id="KW-0472">Membrane</keyword>
<name>A0A8J6EI77_ELECQ</name>
<dbReference type="OrthoDB" id="9906983at2759"/>
<evidence type="ECO:0000256" key="1">
    <source>
        <dbReference type="SAM" id="Phobius"/>
    </source>
</evidence>
<comment type="caution">
    <text evidence="2">The sequence shown here is derived from an EMBL/GenBank/DDBJ whole genome shotgun (WGS) entry which is preliminary data.</text>
</comment>
<accession>A0A8J6EI77</accession>
<organism evidence="2 3">
    <name type="scientific">Eleutherodactylus coqui</name>
    <name type="common">Puerto Rican coqui</name>
    <dbReference type="NCBI Taxonomy" id="57060"/>
    <lineage>
        <taxon>Eukaryota</taxon>
        <taxon>Metazoa</taxon>
        <taxon>Chordata</taxon>
        <taxon>Craniata</taxon>
        <taxon>Vertebrata</taxon>
        <taxon>Euteleostomi</taxon>
        <taxon>Amphibia</taxon>
        <taxon>Batrachia</taxon>
        <taxon>Anura</taxon>
        <taxon>Neobatrachia</taxon>
        <taxon>Hyloidea</taxon>
        <taxon>Eleutherodactylidae</taxon>
        <taxon>Eleutherodactylinae</taxon>
        <taxon>Eleutherodactylus</taxon>
        <taxon>Eleutherodactylus</taxon>
    </lineage>
</organism>
<dbReference type="AlphaFoldDB" id="A0A8J6EI77"/>
<keyword evidence="3" id="KW-1185">Reference proteome</keyword>
<evidence type="ECO:0000313" key="2">
    <source>
        <dbReference type="EMBL" id="KAG9469451.1"/>
    </source>
</evidence>
<dbReference type="EMBL" id="WNTK01000520">
    <property type="protein sequence ID" value="KAG9469451.1"/>
    <property type="molecule type" value="Genomic_DNA"/>
</dbReference>
<keyword evidence="1" id="KW-0812">Transmembrane</keyword>
<sequence>MVNSQQNLLTIVPVPHNGPADARKDAPLKAVMMSTLERGRVAPWFSVAAASFVQFCMIFAVKQQGRSKFATPHLPRPLYPFQGLQIGYTQLPLVGQHEYVLVVVNVFQVGDLPC</sequence>
<reference evidence="2" key="1">
    <citation type="thesis" date="2020" institute="ProQuest LLC" country="789 East Eisenhower Parkway, Ann Arbor, MI, USA">
        <title>Comparative Genomics and Chromosome Evolution.</title>
        <authorList>
            <person name="Mudd A.B."/>
        </authorList>
    </citation>
    <scope>NUCLEOTIDE SEQUENCE</scope>
    <source>
        <strain evidence="2">HN-11 Male</strain>
        <tissue evidence="2">Kidney and liver</tissue>
    </source>
</reference>
<proteinExistence type="predicted"/>